<dbReference type="RefSeq" id="WP_344462430.1">
    <property type="nucleotide sequence ID" value="NZ_BAAANT010000007.1"/>
</dbReference>
<name>A0ABN2Z569_9ACTN</name>
<evidence type="ECO:0000313" key="1">
    <source>
        <dbReference type="EMBL" id="GAA2136936.1"/>
    </source>
</evidence>
<dbReference type="EMBL" id="BAAANT010000007">
    <property type="protein sequence ID" value="GAA2136936.1"/>
    <property type="molecule type" value="Genomic_DNA"/>
</dbReference>
<dbReference type="Proteomes" id="UP001422759">
    <property type="component" value="Unassembled WGS sequence"/>
</dbReference>
<sequence length="221" mass="22829">MQPIELDGIKSGVVQSARGSADVAHRVGQRRVRLGDLVAGSLSPAISSMEVICEGPADIGALPLAHLLATIELADEFVHSNGDRLSGLTAAHDAAKGGLWLHATGGGKTGAYLGLVAAASWRGEPIARAVQRAGRLHRHGFAGALSRLESGFLLAHSLQSARIWDTDSDAGFPQPVDHEPLAIACGITRLSRPLIPRAPGPIFAAGRFGVGDHGLVFGLAA</sequence>
<reference evidence="1 2" key="1">
    <citation type="journal article" date="2019" name="Int. J. Syst. Evol. Microbiol.">
        <title>The Global Catalogue of Microorganisms (GCM) 10K type strain sequencing project: providing services to taxonomists for standard genome sequencing and annotation.</title>
        <authorList>
            <consortium name="The Broad Institute Genomics Platform"/>
            <consortium name="The Broad Institute Genome Sequencing Center for Infectious Disease"/>
            <person name="Wu L."/>
            <person name="Ma J."/>
        </authorList>
    </citation>
    <scope>NUCLEOTIDE SEQUENCE [LARGE SCALE GENOMIC DNA]</scope>
    <source>
        <strain evidence="1 2">JCM 14560</strain>
    </source>
</reference>
<organism evidence="1 2">
    <name type="scientific">Kitasatospora kazusensis</name>
    <dbReference type="NCBI Taxonomy" id="407974"/>
    <lineage>
        <taxon>Bacteria</taxon>
        <taxon>Bacillati</taxon>
        <taxon>Actinomycetota</taxon>
        <taxon>Actinomycetes</taxon>
        <taxon>Kitasatosporales</taxon>
        <taxon>Streptomycetaceae</taxon>
        <taxon>Kitasatospora</taxon>
    </lineage>
</organism>
<comment type="caution">
    <text evidence="1">The sequence shown here is derived from an EMBL/GenBank/DDBJ whole genome shotgun (WGS) entry which is preliminary data.</text>
</comment>
<keyword evidence="2" id="KW-1185">Reference proteome</keyword>
<gene>
    <name evidence="1" type="ORF">GCM10009760_16820</name>
</gene>
<proteinExistence type="predicted"/>
<protein>
    <submittedName>
        <fullName evidence="1">Uncharacterized protein</fullName>
    </submittedName>
</protein>
<evidence type="ECO:0000313" key="2">
    <source>
        <dbReference type="Proteomes" id="UP001422759"/>
    </source>
</evidence>
<accession>A0ABN2Z569</accession>